<dbReference type="Gene3D" id="1.10.10.10">
    <property type="entry name" value="Winged helix-like DNA-binding domain superfamily/Winged helix DNA-binding domain"/>
    <property type="match status" value="1"/>
</dbReference>
<dbReference type="InterPro" id="IPR039422">
    <property type="entry name" value="MarR/SlyA-like"/>
</dbReference>
<dbReference type="InterPro" id="IPR036388">
    <property type="entry name" value="WH-like_DNA-bd_sf"/>
</dbReference>
<comment type="caution">
    <text evidence="3">The sequence shown here is derived from an EMBL/GenBank/DDBJ whole genome shotgun (WGS) entry which is preliminary data.</text>
</comment>
<evidence type="ECO:0000259" key="2">
    <source>
        <dbReference type="PROSITE" id="PS50995"/>
    </source>
</evidence>
<dbReference type="PROSITE" id="PS50995">
    <property type="entry name" value="HTH_MARR_2"/>
    <property type="match status" value="1"/>
</dbReference>
<reference evidence="4" key="1">
    <citation type="journal article" date="2019" name="Int. J. Syst. Evol. Microbiol.">
        <title>The Global Catalogue of Microorganisms (GCM) 10K type strain sequencing project: providing services to taxonomists for standard genome sequencing and annotation.</title>
        <authorList>
            <consortium name="The Broad Institute Genomics Platform"/>
            <consortium name="The Broad Institute Genome Sequencing Center for Infectious Disease"/>
            <person name="Wu L."/>
            <person name="Ma J."/>
        </authorList>
    </citation>
    <scope>NUCLEOTIDE SEQUENCE [LARGE SCALE GENOMIC DNA]</scope>
    <source>
        <strain evidence="4">JCM 18055</strain>
    </source>
</reference>
<dbReference type="SUPFAM" id="SSF46785">
    <property type="entry name" value="Winged helix' DNA-binding domain"/>
    <property type="match status" value="1"/>
</dbReference>
<dbReference type="Pfam" id="PF01047">
    <property type="entry name" value="MarR"/>
    <property type="match status" value="1"/>
</dbReference>
<sequence length="176" mass="19545">MVEETTQRAKPDEPEEVGKRVLAGVTQIVRWATRGDVRRRLLGASGRELSVVEVDLLRTVAAHGPMRVSELAEAKGVDKSTVVPPVKRLEERGVLERRPDPRDRRGVLLVATARGRRVRRDMDAVGAAVFDEILHSWPAEDRRTLAALLERFTRDLAERPTGRSPATSSADAELDL</sequence>
<evidence type="ECO:0000313" key="3">
    <source>
        <dbReference type="EMBL" id="GAA4700768.1"/>
    </source>
</evidence>
<dbReference type="RefSeq" id="WP_345382663.1">
    <property type="nucleotide sequence ID" value="NZ_BAABIC010000016.1"/>
</dbReference>
<dbReference type="PRINTS" id="PR00598">
    <property type="entry name" value="HTHMARR"/>
</dbReference>
<dbReference type="InterPro" id="IPR000835">
    <property type="entry name" value="HTH_MarR-typ"/>
</dbReference>
<evidence type="ECO:0000256" key="1">
    <source>
        <dbReference type="SAM" id="MobiDB-lite"/>
    </source>
</evidence>
<keyword evidence="4" id="KW-1185">Reference proteome</keyword>
<name>A0ABP8X4S0_9PSEU</name>
<protein>
    <recommendedName>
        <fullName evidence="2">HTH marR-type domain-containing protein</fullName>
    </recommendedName>
</protein>
<dbReference type="PANTHER" id="PTHR33164">
    <property type="entry name" value="TRANSCRIPTIONAL REGULATOR, MARR FAMILY"/>
    <property type="match status" value="1"/>
</dbReference>
<organism evidence="3 4">
    <name type="scientific">Pseudonocardia yuanmonensis</name>
    <dbReference type="NCBI Taxonomy" id="1095914"/>
    <lineage>
        <taxon>Bacteria</taxon>
        <taxon>Bacillati</taxon>
        <taxon>Actinomycetota</taxon>
        <taxon>Actinomycetes</taxon>
        <taxon>Pseudonocardiales</taxon>
        <taxon>Pseudonocardiaceae</taxon>
        <taxon>Pseudonocardia</taxon>
    </lineage>
</organism>
<dbReference type="InterPro" id="IPR036390">
    <property type="entry name" value="WH_DNA-bd_sf"/>
</dbReference>
<dbReference type="SMART" id="SM00347">
    <property type="entry name" value="HTH_MARR"/>
    <property type="match status" value="1"/>
</dbReference>
<gene>
    <name evidence="3" type="ORF">GCM10023215_44440</name>
</gene>
<dbReference type="PANTHER" id="PTHR33164:SF57">
    <property type="entry name" value="MARR-FAMILY TRANSCRIPTIONAL REGULATOR"/>
    <property type="match status" value="1"/>
</dbReference>
<evidence type="ECO:0000313" key="4">
    <source>
        <dbReference type="Proteomes" id="UP001500325"/>
    </source>
</evidence>
<proteinExistence type="predicted"/>
<feature type="region of interest" description="Disordered" evidence="1">
    <location>
        <begin position="156"/>
        <end position="176"/>
    </location>
</feature>
<feature type="domain" description="HTH marR-type" evidence="2">
    <location>
        <begin position="15"/>
        <end position="154"/>
    </location>
</feature>
<dbReference type="Proteomes" id="UP001500325">
    <property type="component" value="Unassembled WGS sequence"/>
</dbReference>
<dbReference type="EMBL" id="BAABIC010000016">
    <property type="protein sequence ID" value="GAA4700768.1"/>
    <property type="molecule type" value="Genomic_DNA"/>
</dbReference>
<accession>A0ABP8X4S0</accession>